<dbReference type="Proteomes" id="UP000095463">
    <property type="component" value="Unassembled WGS sequence"/>
</dbReference>
<dbReference type="EMBL" id="LAJE02000072">
    <property type="protein sequence ID" value="OEO32413.1"/>
    <property type="molecule type" value="Genomic_DNA"/>
</dbReference>
<dbReference type="AlphaFoldDB" id="A0A1E5XUZ8"/>
<gene>
    <name evidence="1" type="ORF">VW23_011355</name>
</gene>
<evidence type="ECO:0000313" key="2">
    <source>
        <dbReference type="Proteomes" id="UP000095463"/>
    </source>
</evidence>
<organism evidence="1 2">
    <name type="scientific">Devosia insulae DS-56</name>
    <dbReference type="NCBI Taxonomy" id="1116389"/>
    <lineage>
        <taxon>Bacteria</taxon>
        <taxon>Pseudomonadati</taxon>
        <taxon>Pseudomonadota</taxon>
        <taxon>Alphaproteobacteria</taxon>
        <taxon>Hyphomicrobiales</taxon>
        <taxon>Devosiaceae</taxon>
        <taxon>Devosia</taxon>
    </lineage>
</organism>
<name>A0A1E5XUZ8_9HYPH</name>
<dbReference type="OrthoDB" id="7301376at2"/>
<comment type="caution">
    <text evidence="1">The sequence shown here is derived from an EMBL/GenBank/DDBJ whole genome shotgun (WGS) entry which is preliminary data.</text>
</comment>
<sequence>MAQRIDIQDLLVWAFRHQSVETATGADPDALTVYWAVLALPVPHATVIRRFAREARRPDWHAAHTRCVSLDGVRRSRRLYTEWVRALVVLQHTLEGALSRFAVIGPNLDDQPWLRERLRA</sequence>
<keyword evidence="2" id="KW-1185">Reference proteome</keyword>
<proteinExistence type="predicted"/>
<reference evidence="1 2" key="1">
    <citation type="journal article" date="2015" name="Genome Announc.">
        <title>Genome Assemblies of Three Soil-Associated Devosia species: D. insulae, D. limi, and D. soli.</title>
        <authorList>
            <person name="Hassan Y.I."/>
            <person name="Lepp D."/>
            <person name="Zhou T."/>
        </authorList>
    </citation>
    <scope>NUCLEOTIDE SEQUENCE [LARGE SCALE GENOMIC DNA]</scope>
    <source>
        <strain evidence="1 2">DS-56</strain>
    </source>
</reference>
<accession>A0A1E5XUZ8</accession>
<protein>
    <submittedName>
        <fullName evidence="1">Uncharacterized protein</fullName>
    </submittedName>
</protein>
<dbReference type="RefSeq" id="WP_069908372.1">
    <property type="nucleotide sequence ID" value="NZ_LAJE02000072.1"/>
</dbReference>
<evidence type="ECO:0000313" key="1">
    <source>
        <dbReference type="EMBL" id="OEO32413.1"/>
    </source>
</evidence>